<reference evidence="1 2" key="1">
    <citation type="journal article" date="2022" name="DNA Res.">
        <title>Chromosomal-level genome assembly of the orchid tree Bauhinia variegata (Leguminosae; Cercidoideae) supports the allotetraploid origin hypothesis of Bauhinia.</title>
        <authorList>
            <person name="Zhong Y."/>
            <person name="Chen Y."/>
            <person name="Zheng D."/>
            <person name="Pang J."/>
            <person name="Liu Y."/>
            <person name="Luo S."/>
            <person name="Meng S."/>
            <person name="Qian L."/>
            <person name="Wei D."/>
            <person name="Dai S."/>
            <person name="Zhou R."/>
        </authorList>
    </citation>
    <scope>NUCLEOTIDE SEQUENCE [LARGE SCALE GENOMIC DNA]</scope>
    <source>
        <strain evidence="1">BV-YZ2020</strain>
    </source>
</reference>
<gene>
    <name evidence="1" type="ORF">L6164_017871</name>
</gene>
<comment type="caution">
    <text evidence="1">The sequence shown here is derived from an EMBL/GenBank/DDBJ whole genome shotgun (WGS) entry which is preliminary data.</text>
</comment>
<organism evidence="1 2">
    <name type="scientific">Bauhinia variegata</name>
    <name type="common">Purple orchid tree</name>
    <name type="synonym">Phanera variegata</name>
    <dbReference type="NCBI Taxonomy" id="167791"/>
    <lineage>
        <taxon>Eukaryota</taxon>
        <taxon>Viridiplantae</taxon>
        <taxon>Streptophyta</taxon>
        <taxon>Embryophyta</taxon>
        <taxon>Tracheophyta</taxon>
        <taxon>Spermatophyta</taxon>
        <taxon>Magnoliopsida</taxon>
        <taxon>eudicotyledons</taxon>
        <taxon>Gunneridae</taxon>
        <taxon>Pentapetalae</taxon>
        <taxon>rosids</taxon>
        <taxon>fabids</taxon>
        <taxon>Fabales</taxon>
        <taxon>Fabaceae</taxon>
        <taxon>Cercidoideae</taxon>
        <taxon>Cercideae</taxon>
        <taxon>Bauhiniinae</taxon>
        <taxon>Bauhinia</taxon>
    </lineage>
</organism>
<name>A0ACB9N9H2_BAUVA</name>
<evidence type="ECO:0000313" key="1">
    <source>
        <dbReference type="EMBL" id="KAI4333014.1"/>
    </source>
</evidence>
<sequence>MFDWNDEELANIIWGEAGESDDHIVPYPEATEDLRNRKEWNQEAGNKPAEQKKPEAKNDFHGRKLGSSSNLNNSEGISVAGFGANSWPDLSLSSAVKTDQCSLGTDVSKNSSEISKFSSSRNDEGKEQGDLVDYGWANIGSFDDLDRIFSNDDPIFGHVNLDNADELWSSSKNATNDPAPLSLDTQSPAGILKNRSEPEEIKADYVQHGDPSLSLSYVKIGGSASHDVQNAHPITAELGYDGGRSKPATEQQMNQDMVGKTDSMTSGLTAENVAPASTSAAKAFGQRNLPKARKKSHGKQEEQALQDFFGNWSPSSNSSRQFENPMSPSIIQSSTSSVLRQQKQLQGADSLCQNITNPYVASRVYGNLTNTYPAMPMLSQAQPGDLRHRSLLSGYEVSTGMMNPMKKSVDSGKALTMTPQEKIEKLRRRQQMQAMFAIQKQQQQLGRQVPCTNKPMAQKSPLEIQRNSCDGADREIDDLSSLPAVGPPIEQDDSNKISVAVNDYIAEDTILYRLQDIISKLDMQIRLCFRDSLFRLAHSAMQRHHASDTSSTNKRSREELEVVAREESNSQNRYGRGHDVETETNPIDRTVAHLLFHRPLEFKLESPVSANVQFESKTSNLMNLPVGCLSAEEDLKNSQPFSPQGFKNPCSLFEPQRMDQFKNSPRIDTSDNASNNGPPDVASEELEASQ</sequence>
<dbReference type="Proteomes" id="UP000828941">
    <property type="component" value="Chromosome 7"/>
</dbReference>
<evidence type="ECO:0000313" key="2">
    <source>
        <dbReference type="Proteomes" id="UP000828941"/>
    </source>
</evidence>
<keyword evidence="2" id="KW-1185">Reference proteome</keyword>
<dbReference type="EMBL" id="CM039432">
    <property type="protein sequence ID" value="KAI4333014.1"/>
    <property type="molecule type" value="Genomic_DNA"/>
</dbReference>
<accession>A0ACB9N9H2</accession>
<protein>
    <submittedName>
        <fullName evidence="1">Uncharacterized protein</fullName>
    </submittedName>
</protein>
<proteinExistence type="predicted"/>